<dbReference type="AlphaFoldDB" id="A0A8J8N9U9"/>
<evidence type="ECO:0000313" key="2">
    <source>
        <dbReference type="Proteomes" id="UP000785679"/>
    </source>
</evidence>
<proteinExistence type="predicted"/>
<reference evidence="1" key="1">
    <citation type="submission" date="2019-06" db="EMBL/GenBank/DDBJ databases">
        <authorList>
            <person name="Zheng W."/>
        </authorList>
    </citation>
    <scope>NUCLEOTIDE SEQUENCE</scope>
    <source>
        <strain evidence="1">QDHG01</strain>
    </source>
</reference>
<organism evidence="1 2">
    <name type="scientific">Halteria grandinella</name>
    <dbReference type="NCBI Taxonomy" id="5974"/>
    <lineage>
        <taxon>Eukaryota</taxon>
        <taxon>Sar</taxon>
        <taxon>Alveolata</taxon>
        <taxon>Ciliophora</taxon>
        <taxon>Intramacronucleata</taxon>
        <taxon>Spirotrichea</taxon>
        <taxon>Stichotrichia</taxon>
        <taxon>Sporadotrichida</taxon>
        <taxon>Halteriidae</taxon>
        <taxon>Halteria</taxon>
    </lineage>
</organism>
<dbReference type="Proteomes" id="UP000785679">
    <property type="component" value="Unassembled WGS sequence"/>
</dbReference>
<accession>A0A8J8N9U9</accession>
<comment type="caution">
    <text evidence="1">The sequence shown here is derived from an EMBL/GenBank/DDBJ whole genome shotgun (WGS) entry which is preliminary data.</text>
</comment>
<dbReference type="EMBL" id="RRYP01031015">
    <property type="protein sequence ID" value="TNV71032.1"/>
    <property type="molecule type" value="Genomic_DNA"/>
</dbReference>
<keyword evidence="2" id="KW-1185">Reference proteome</keyword>
<protein>
    <submittedName>
        <fullName evidence="1">Uncharacterized protein</fullName>
    </submittedName>
</protein>
<name>A0A8J8N9U9_HALGN</name>
<evidence type="ECO:0000313" key="1">
    <source>
        <dbReference type="EMBL" id="TNV71032.1"/>
    </source>
</evidence>
<gene>
    <name evidence="1" type="ORF">FGO68_gene10289</name>
</gene>
<sequence length="195" mass="22614">MIFPCHLFAHLPVQFDQQDPNLRMHPSYMRAHAYTTLRISLMYAYNTRVHALPALYSNRIQIPSSRAMPSYLVYSMQSMVLDVCSSVWQRSQRAARKSPSPLDQQLAFPWTCSSESAHRRQCKPSRGPCGCCQRGTGTDRGYRAYHRLRGQGVHWMAQRTTYAAIFQSNKLDQMDYLSTCWNLQARVLWEGFKIL</sequence>